<dbReference type="GO" id="GO:0019509">
    <property type="term" value="P:L-methionine salvage from methylthioadenosine"/>
    <property type="evidence" value="ECO:0007669"/>
    <property type="project" value="TreeGrafter"/>
</dbReference>
<evidence type="ECO:0000256" key="2">
    <source>
        <dbReference type="ARBA" id="ARBA00022676"/>
    </source>
</evidence>
<dbReference type="Proteomes" id="UP000299102">
    <property type="component" value="Unassembled WGS sequence"/>
</dbReference>
<accession>A0A4C1VX16</accession>
<dbReference type="InterPro" id="IPR010044">
    <property type="entry name" value="MTAP"/>
</dbReference>
<dbReference type="OrthoDB" id="431409at2759"/>
<dbReference type="InterPro" id="IPR035994">
    <property type="entry name" value="Nucleoside_phosphorylase_sf"/>
</dbReference>
<dbReference type="AlphaFoldDB" id="A0A4C1VX16"/>
<name>A0A4C1VX16_EUMVA</name>
<evidence type="ECO:0000256" key="1">
    <source>
        <dbReference type="ARBA" id="ARBA00006751"/>
    </source>
</evidence>
<keyword evidence="4" id="KW-0660">Purine salvage</keyword>
<dbReference type="GO" id="GO:0006166">
    <property type="term" value="P:purine ribonucleoside salvage"/>
    <property type="evidence" value="ECO:0007669"/>
    <property type="project" value="UniProtKB-KW"/>
</dbReference>
<evidence type="ECO:0000259" key="5">
    <source>
        <dbReference type="Pfam" id="PF01048"/>
    </source>
</evidence>
<reference evidence="6 7" key="1">
    <citation type="journal article" date="2019" name="Commun. Biol.">
        <title>The bagworm genome reveals a unique fibroin gene that provides high tensile strength.</title>
        <authorList>
            <person name="Kono N."/>
            <person name="Nakamura H."/>
            <person name="Ohtoshi R."/>
            <person name="Tomita M."/>
            <person name="Numata K."/>
            <person name="Arakawa K."/>
        </authorList>
    </citation>
    <scope>NUCLEOTIDE SEQUENCE [LARGE SCALE GENOMIC DNA]</scope>
</reference>
<dbReference type="PROSITE" id="PS01240">
    <property type="entry name" value="PNP_MTAP_2"/>
    <property type="match status" value="1"/>
</dbReference>
<feature type="domain" description="Nucleoside phosphorylase" evidence="5">
    <location>
        <begin position="33"/>
        <end position="136"/>
    </location>
</feature>
<evidence type="ECO:0000256" key="4">
    <source>
        <dbReference type="ARBA" id="ARBA00022726"/>
    </source>
</evidence>
<dbReference type="GO" id="GO:0017061">
    <property type="term" value="F:S-methyl-5-thioadenosine phosphorylase activity"/>
    <property type="evidence" value="ECO:0007669"/>
    <property type="project" value="InterPro"/>
</dbReference>
<keyword evidence="3" id="KW-0808">Transferase</keyword>
<dbReference type="PANTHER" id="PTHR42679">
    <property type="entry name" value="S-METHYL-5'-THIOADENOSINE PHOSPHORYLASE"/>
    <property type="match status" value="1"/>
</dbReference>
<proteinExistence type="inferred from homology"/>
<sequence>MGIKLHYLRSHLEYSPANLGDLSEKQGKHFHQVGIIGGSGFDDPTLFENRKEVEVMTPFGSPSDVIIEGVVGGVPCALLARHGRKHQYQPSDVNYRANIWALKTVGCTHILATTATGSLQEDYEPGHLVVLDDFIDRYIYLGQLMTPKDTINKEIERRITNSWKKDFGMKEVMKDKNLLIANKSKLFNICILPVLVYESETWPPTRNITNKLWACQRATERSMVGINSIEKVRNVSLRHKTKVQDITERIRKQNRKWAGHMIRGKNKWSKTVTQWYPRDGRTRGRPQKRGEDDVRQIAGITWGRVVIKKSEWRRLGETFVAWQMNTQK</sequence>
<dbReference type="STRING" id="151549.A0A4C1VX16"/>
<evidence type="ECO:0000313" key="7">
    <source>
        <dbReference type="Proteomes" id="UP000299102"/>
    </source>
</evidence>
<dbReference type="CDD" id="cd09010">
    <property type="entry name" value="MTAP_SsMTAPII_like_MTIP"/>
    <property type="match status" value="1"/>
</dbReference>
<keyword evidence="2" id="KW-0328">Glycosyltransferase</keyword>
<comment type="similarity">
    <text evidence="1">Belongs to the PNP/MTAP phosphorylase family.</text>
</comment>
<keyword evidence="7" id="KW-1185">Reference proteome</keyword>
<dbReference type="SUPFAM" id="SSF53167">
    <property type="entry name" value="Purine and uridine phosphorylases"/>
    <property type="match status" value="1"/>
</dbReference>
<dbReference type="GO" id="GO:0005829">
    <property type="term" value="C:cytosol"/>
    <property type="evidence" value="ECO:0007669"/>
    <property type="project" value="TreeGrafter"/>
</dbReference>
<comment type="caution">
    <text evidence="6">The sequence shown here is derived from an EMBL/GenBank/DDBJ whole genome shotgun (WGS) entry which is preliminary data.</text>
</comment>
<organism evidence="6 7">
    <name type="scientific">Eumeta variegata</name>
    <name type="common">Bagworm moth</name>
    <name type="synonym">Eumeta japonica</name>
    <dbReference type="NCBI Taxonomy" id="151549"/>
    <lineage>
        <taxon>Eukaryota</taxon>
        <taxon>Metazoa</taxon>
        <taxon>Ecdysozoa</taxon>
        <taxon>Arthropoda</taxon>
        <taxon>Hexapoda</taxon>
        <taxon>Insecta</taxon>
        <taxon>Pterygota</taxon>
        <taxon>Neoptera</taxon>
        <taxon>Endopterygota</taxon>
        <taxon>Lepidoptera</taxon>
        <taxon>Glossata</taxon>
        <taxon>Ditrysia</taxon>
        <taxon>Tineoidea</taxon>
        <taxon>Psychidae</taxon>
        <taxon>Oiketicinae</taxon>
        <taxon>Eumeta</taxon>
    </lineage>
</organism>
<dbReference type="InterPro" id="IPR000845">
    <property type="entry name" value="Nucleoside_phosphorylase_d"/>
</dbReference>
<dbReference type="InterPro" id="IPR018099">
    <property type="entry name" value="Purine_phosphorylase-2_CS"/>
</dbReference>
<protein>
    <submittedName>
        <fullName evidence="6">S-methyl-5'-thioadenosine phosphorylase</fullName>
    </submittedName>
</protein>
<gene>
    <name evidence="6" type="ORF">EVAR_34249_1</name>
</gene>
<dbReference type="Pfam" id="PF01048">
    <property type="entry name" value="PNP_UDP_1"/>
    <property type="match status" value="1"/>
</dbReference>
<evidence type="ECO:0000313" key="6">
    <source>
        <dbReference type="EMBL" id="GBP43333.1"/>
    </source>
</evidence>
<dbReference type="PANTHER" id="PTHR42679:SF2">
    <property type="entry name" value="S-METHYL-5'-THIOADENOSINE PHOSPHORYLASE"/>
    <property type="match status" value="1"/>
</dbReference>
<evidence type="ECO:0000256" key="3">
    <source>
        <dbReference type="ARBA" id="ARBA00022679"/>
    </source>
</evidence>
<dbReference type="Gene3D" id="3.40.50.1580">
    <property type="entry name" value="Nucleoside phosphorylase domain"/>
    <property type="match status" value="1"/>
</dbReference>
<dbReference type="EMBL" id="BGZK01000434">
    <property type="protein sequence ID" value="GBP43333.1"/>
    <property type="molecule type" value="Genomic_DNA"/>
</dbReference>